<dbReference type="EMBL" id="LMAW01001069">
    <property type="protein sequence ID" value="KQK84589.1"/>
    <property type="molecule type" value="Genomic_DNA"/>
</dbReference>
<evidence type="ECO:0000313" key="8">
    <source>
        <dbReference type="Proteomes" id="UP000051836"/>
    </source>
</evidence>
<sequence length="225" mass="24487">MAAPRLSESTITVEGQTLFYRQAEPAQQAPKLPVLLLHGIRFSSDTWLQLRTLTTLAENGYRAVAIDLPGGWDSDRATSVSHGSGLGRSKDATAPAPVGQPAPGAFLKAVLEALCLGPAVVISPSLSGMYSLPFLFQHNHLLKAYVPVAPICTEKFTAEQYAQIKTPTLIVYGDQDVELGQTSLNNLRHLPEHQVLVLQGTGHPCYLDKPDEWHRGLLAFLQQLE</sequence>
<dbReference type="Proteomes" id="UP000051836">
    <property type="component" value="Unassembled WGS sequence"/>
</dbReference>
<dbReference type="GO" id="GO:0016787">
    <property type="term" value="F:hydrolase activity"/>
    <property type="evidence" value="ECO:0007669"/>
    <property type="project" value="UniProtKB-KW"/>
</dbReference>
<dbReference type="SUPFAM" id="SSF53474">
    <property type="entry name" value="alpha/beta-Hydrolases"/>
    <property type="match status" value="1"/>
</dbReference>
<dbReference type="GO" id="GO:0016746">
    <property type="term" value="F:acyltransferase activity"/>
    <property type="evidence" value="ECO:0007669"/>
    <property type="project" value="UniProtKB-KW"/>
</dbReference>
<proteinExistence type="inferred from homology"/>
<evidence type="ECO:0000256" key="5">
    <source>
        <dbReference type="ARBA" id="ARBA00037942"/>
    </source>
</evidence>
<comment type="similarity">
    <text evidence="5">Belongs to the AB hydrolase superfamily. ABHD14 family.</text>
</comment>
<comment type="caution">
    <text evidence="7">The sequence shown here is derived from an EMBL/GenBank/DDBJ whole genome shotgun (WGS) entry which is preliminary data.</text>
</comment>
<protein>
    <submittedName>
        <fullName evidence="7">Alpha/beta hydrolase domain-containing protein 14B-like protein</fullName>
    </submittedName>
</protein>
<dbReference type="PANTHER" id="PTHR46197:SF2">
    <property type="entry name" value="PROTEIN-LYSINE DEACYLASE ABHD14B-RELATED"/>
    <property type="match status" value="1"/>
</dbReference>
<evidence type="ECO:0000313" key="7">
    <source>
        <dbReference type="EMBL" id="KQK84589.1"/>
    </source>
</evidence>
<organism evidence="7 8">
    <name type="scientific">Amazona aestiva</name>
    <name type="common">Blue-fronted Amazon parrot</name>
    <dbReference type="NCBI Taxonomy" id="12930"/>
    <lineage>
        <taxon>Eukaryota</taxon>
        <taxon>Metazoa</taxon>
        <taxon>Chordata</taxon>
        <taxon>Craniata</taxon>
        <taxon>Vertebrata</taxon>
        <taxon>Euteleostomi</taxon>
        <taxon>Archelosauria</taxon>
        <taxon>Archosauria</taxon>
        <taxon>Dinosauria</taxon>
        <taxon>Saurischia</taxon>
        <taxon>Theropoda</taxon>
        <taxon>Coelurosauria</taxon>
        <taxon>Aves</taxon>
        <taxon>Neognathae</taxon>
        <taxon>Neoaves</taxon>
        <taxon>Telluraves</taxon>
        <taxon>Australaves</taxon>
        <taxon>Psittaciformes</taxon>
        <taxon>Psittacidae</taxon>
        <taxon>Amazona</taxon>
    </lineage>
</organism>
<feature type="region of interest" description="Disordered" evidence="6">
    <location>
        <begin position="77"/>
        <end position="96"/>
    </location>
</feature>
<dbReference type="PANTHER" id="PTHR46197">
    <property type="entry name" value="PROTEIN ABHD14B-LIKE"/>
    <property type="match status" value="1"/>
</dbReference>
<evidence type="ECO:0000256" key="3">
    <source>
        <dbReference type="ARBA" id="ARBA00022679"/>
    </source>
</evidence>
<evidence type="ECO:0000256" key="6">
    <source>
        <dbReference type="SAM" id="MobiDB-lite"/>
    </source>
</evidence>
<comment type="subcellular location">
    <subcellularLocation>
        <location evidence="1">Cytoplasm</location>
    </subcellularLocation>
</comment>
<dbReference type="InterPro" id="IPR029058">
    <property type="entry name" value="AB_hydrolase_fold"/>
</dbReference>
<keyword evidence="8" id="KW-1185">Reference proteome</keyword>
<dbReference type="Gene3D" id="3.40.50.1820">
    <property type="entry name" value="alpha/beta hydrolase"/>
    <property type="match status" value="1"/>
</dbReference>
<evidence type="ECO:0000256" key="1">
    <source>
        <dbReference type="ARBA" id="ARBA00004496"/>
    </source>
</evidence>
<gene>
    <name evidence="7" type="ORF">AAES_48201</name>
</gene>
<name>A0A0Q3MPY7_AMAAE</name>
<keyword evidence="3" id="KW-0808">Transferase</keyword>
<keyword evidence="2" id="KW-0963">Cytoplasm</keyword>
<dbReference type="STRING" id="12930.A0A0Q3MPY7"/>
<evidence type="ECO:0000256" key="2">
    <source>
        <dbReference type="ARBA" id="ARBA00022490"/>
    </source>
</evidence>
<accession>A0A0Q3MPY7</accession>
<evidence type="ECO:0000256" key="4">
    <source>
        <dbReference type="ARBA" id="ARBA00023315"/>
    </source>
</evidence>
<dbReference type="FunFam" id="3.40.50.1820:FF:000077">
    <property type="entry name" value="Abhydrolase domain containing 14B"/>
    <property type="match status" value="1"/>
</dbReference>
<dbReference type="GO" id="GO:0005737">
    <property type="term" value="C:cytoplasm"/>
    <property type="evidence" value="ECO:0007669"/>
    <property type="project" value="UniProtKB-SubCell"/>
</dbReference>
<dbReference type="OrthoDB" id="284184at2759"/>
<dbReference type="AlphaFoldDB" id="A0A0Q3MPY7"/>
<keyword evidence="7" id="KW-0378">Hydrolase</keyword>
<reference evidence="7 8" key="1">
    <citation type="submission" date="2015-10" db="EMBL/GenBank/DDBJ databases">
        <authorList>
            <person name="Gilbert D.G."/>
        </authorList>
    </citation>
    <scope>NUCLEOTIDE SEQUENCE [LARGE SCALE GENOMIC DNA]</scope>
    <source>
        <strain evidence="7">FVVF132</strain>
    </source>
</reference>
<keyword evidence="4" id="KW-0012">Acyltransferase</keyword>
<dbReference type="GO" id="GO:0045944">
    <property type="term" value="P:positive regulation of transcription by RNA polymerase II"/>
    <property type="evidence" value="ECO:0007669"/>
    <property type="project" value="TreeGrafter"/>
</dbReference>